<dbReference type="SUPFAM" id="SSF53756">
    <property type="entry name" value="UDP-Glycosyltransferase/glycogen phosphorylase"/>
    <property type="match status" value="1"/>
</dbReference>
<dbReference type="STRING" id="1351755.CCH01_04570"/>
<dbReference type="Gene3D" id="3.40.50.2000">
    <property type="entry name" value="Glycogen Phosphorylase B"/>
    <property type="match status" value="2"/>
</dbReference>
<organism evidence="3 4">
    <name type="scientific">Clostridium chauvoei JF4335</name>
    <dbReference type="NCBI Taxonomy" id="1351755"/>
    <lineage>
        <taxon>Bacteria</taxon>
        <taxon>Bacillati</taxon>
        <taxon>Bacillota</taxon>
        <taxon>Clostridia</taxon>
        <taxon>Eubacteriales</taxon>
        <taxon>Clostridiaceae</taxon>
        <taxon>Clostridium</taxon>
    </lineage>
</organism>
<dbReference type="PANTHER" id="PTHR46401">
    <property type="entry name" value="GLYCOSYLTRANSFERASE WBBK-RELATED"/>
    <property type="match status" value="1"/>
</dbReference>
<dbReference type="InterPro" id="IPR001296">
    <property type="entry name" value="Glyco_trans_1"/>
</dbReference>
<keyword evidence="4" id="KW-1185">Reference proteome</keyword>
<proteinExistence type="predicted"/>
<dbReference type="RefSeq" id="WP_079481098.1">
    <property type="nucleotide sequence ID" value="NZ_CBML010000006.1"/>
</dbReference>
<gene>
    <name evidence="3" type="ORF">CCH01_04570</name>
</gene>
<dbReference type="GO" id="GO:0009103">
    <property type="term" value="P:lipopolysaccharide biosynthetic process"/>
    <property type="evidence" value="ECO:0007669"/>
    <property type="project" value="TreeGrafter"/>
</dbReference>
<evidence type="ECO:0000256" key="1">
    <source>
        <dbReference type="ARBA" id="ARBA00022679"/>
    </source>
</evidence>
<evidence type="ECO:0000259" key="2">
    <source>
        <dbReference type="Pfam" id="PF00534"/>
    </source>
</evidence>
<evidence type="ECO:0000313" key="3">
    <source>
        <dbReference type="EMBL" id="SLK13252.1"/>
    </source>
</evidence>
<name>A0A1U6IZ33_9CLOT</name>
<dbReference type="GO" id="GO:0016757">
    <property type="term" value="F:glycosyltransferase activity"/>
    <property type="evidence" value="ECO:0007669"/>
    <property type="project" value="InterPro"/>
</dbReference>
<dbReference type="OrthoDB" id="9795068at2"/>
<dbReference type="GeneID" id="66300824"/>
<reference evidence="4" key="1">
    <citation type="submission" date="2017-03" db="EMBL/GenBank/DDBJ databases">
        <authorList>
            <person name="Falquet L."/>
            <person name="Falquet L."/>
        </authorList>
    </citation>
    <scope>NUCLEOTIDE SEQUENCE [LARGE SCALE GENOMIC DNA]</scope>
</reference>
<sequence length="364" mass="43244">MEKVLFYDYNIVGHHWDYDYFTMMNMNGIEKVYYSIDLDDEKKYKLKKSKIEHIEGKRVSNNKFKRILDFLINIRKVKKYCKNNNISRIHFFTLDYMLIPISILFWGNKYKLTGTIHWIPKQNIKYKIIRHLISSTGFKIIVHGDYIKNSMESRLELKTNNINSTNYPIIENNKFKELSYNKLNEDITILYFGGTRYDKGIDILIEAIKNIDKKINLIIAGKEEYFSKEYICEKISKNKNINCILDMKYISDEEMDKYYKISDVVVLPYRKIFGGQSGILTEAINYEKVLIAPDIAQLGETVKSNDIGILYQCENVIDLNEKINFVIDNYEEIRSRYIENQRNYKKIATFKNLSSDYMNLIIKE</sequence>
<feature type="domain" description="Glycosyl transferase family 1" evidence="2">
    <location>
        <begin position="181"/>
        <end position="343"/>
    </location>
</feature>
<dbReference type="Pfam" id="PF00534">
    <property type="entry name" value="Glycos_transf_1"/>
    <property type="match status" value="1"/>
</dbReference>
<evidence type="ECO:0000313" key="4">
    <source>
        <dbReference type="Proteomes" id="UP000190476"/>
    </source>
</evidence>
<dbReference type="Proteomes" id="UP000190476">
    <property type="component" value="Chromosome I"/>
</dbReference>
<dbReference type="AlphaFoldDB" id="A0A1U6IZ33"/>
<dbReference type="PANTHER" id="PTHR46401:SF2">
    <property type="entry name" value="GLYCOSYLTRANSFERASE WBBK-RELATED"/>
    <property type="match status" value="1"/>
</dbReference>
<keyword evidence="1" id="KW-0808">Transferase</keyword>
<protein>
    <recommendedName>
        <fullName evidence="2">Glycosyl transferase family 1 domain-containing protein</fullName>
    </recommendedName>
</protein>
<dbReference type="EMBL" id="LT799839">
    <property type="protein sequence ID" value="SLK13252.1"/>
    <property type="molecule type" value="Genomic_DNA"/>
</dbReference>
<dbReference type="CDD" id="cd03801">
    <property type="entry name" value="GT4_PimA-like"/>
    <property type="match status" value="1"/>
</dbReference>
<accession>A0A1U6IZ33</accession>